<evidence type="ECO:0000256" key="5">
    <source>
        <dbReference type="ARBA" id="ARBA00022989"/>
    </source>
</evidence>
<dbReference type="Gene3D" id="3.40.50.300">
    <property type="entry name" value="P-loop containing nucleotide triphosphate hydrolases"/>
    <property type="match status" value="1"/>
</dbReference>
<dbReference type="Pfam" id="PF00005">
    <property type="entry name" value="ABC_tran"/>
    <property type="match status" value="1"/>
</dbReference>
<proteinExistence type="predicted"/>
<keyword evidence="3" id="KW-0547">Nucleotide-binding</keyword>
<dbReference type="Gene3D" id="1.20.1560.10">
    <property type="entry name" value="ABC transporter type 1, transmembrane domain"/>
    <property type="match status" value="1"/>
</dbReference>
<dbReference type="InterPro" id="IPR036640">
    <property type="entry name" value="ABC1_TM_sf"/>
</dbReference>
<keyword evidence="5 7" id="KW-1133">Transmembrane helix</keyword>
<evidence type="ECO:0000256" key="2">
    <source>
        <dbReference type="ARBA" id="ARBA00022692"/>
    </source>
</evidence>
<dbReference type="RefSeq" id="WP_197113986.1">
    <property type="nucleotide sequence ID" value="NZ_JACBXQ010000001.1"/>
</dbReference>
<sequence>MKILKYIKTNVLIYFLIGMFLNSGLSLIKPLLLERLLVIQEDQLTLDMVLSFILYGFCLHLIFYSTMLLANFVSNNLQRHLQLRLKNQLFRKLFLEDAFIDDEKVSIVTQEMELLYDQFFLPLDLIIGKSFILFTTIVFILWQNLWLGLFFVAFSLLRPLPQWLMNSRLNNSGAAFSKNQKNFHLSVGDFFRGADTFYFYGVAREKMSMLEKYNEDYENARWRNEWTNNIVFFFNGPIEFFSQVLPLALGLVMQERGAELTTAGLIAMYIATMNINGPLQSIMYSVSDIQRSGVVRERIFSILEDSSVEYSYHTVDNVSELVLENVSKNIGERILFQNLSLNLSQPSKVLIKGASGTGKSTLLRIIAGKIRPDTGRLYVRTSKGEEFSQFQGNIAYISQHPFFTHGTIRDNLTFGQEFSDKQLLYYLDQVGLTGEIPSILDYHLINNGENISGGQRLRLELVRCLLREKDIVLADEITAALDRENAKRVRQLLSSLPIILVEVAHHIDSEMHYDQMINLKDYR</sequence>
<feature type="transmembrane region" description="Helical" evidence="7">
    <location>
        <begin position="52"/>
        <end position="74"/>
    </location>
</feature>
<dbReference type="PANTHER" id="PTHR24221">
    <property type="entry name" value="ATP-BINDING CASSETTE SUB-FAMILY B"/>
    <property type="match status" value="1"/>
</dbReference>
<evidence type="ECO:0000256" key="3">
    <source>
        <dbReference type="ARBA" id="ARBA00022741"/>
    </source>
</evidence>
<feature type="transmembrane region" description="Helical" evidence="7">
    <location>
        <begin position="131"/>
        <end position="157"/>
    </location>
</feature>
<gene>
    <name evidence="10" type="ORF">HZY91_01390</name>
</gene>
<evidence type="ECO:0000256" key="1">
    <source>
        <dbReference type="ARBA" id="ARBA00004651"/>
    </source>
</evidence>
<dbReference type="InterPro" id="IPR039421">
    <property type="entry name" value="Type_1_exporter"/>
</dbReference>
<comment type="subcellular location">
    <subcellularLocation>
        <location evidence="1">Cell membrane</location>
        <topology evidence="1">Multi-pass membrane protein</topology>
    </subcellularLocation>
</comment>
<evidence type="ECO:0000256" key="6">
    <source>
        <dbReference type="ARBA" id="ARBA00023136"/>
    </source>
</evidence>
<evidence type="ECO:0000259" key="9">
    <source>
        <dbReference type="PROSITE" id="PS50929"/>
    </source>
</evidence>
<dbReference type="EMBL" id="JACBXQ010000001">
    <property type="protein sequence ID" value="MBG9985545.1"/>
    <property type="molecule type" value="Genomic_DNA"/>
</dbReference>
<dbReference type="Proteomes" id="UP000721415">
    <property type="component" value="Unassembled WGS sequence"/>
</dbReference>
<keyword evidence="6 7" id="KW-0472">Membrane</keyword>
<dbReference type="InterPro" id="IPR027417">
    <property type="entry name" value="P-loop_NTPase"/>
</dbReference>
<keyword evidence="11" id="KW-1185">Reference proteome</keyword>
<dbReference type="SUPFAM" id="SSF90123">
    <property type="entry name" value="ABC transporter transmembrane region"/>
    <property type="match status" value="1"/>
</dbReference>
<dbReference type="InterPro" id="IPR011527">
    <property type="entry name" value="ABC1_TM_dom"/>
</dbReference>
<accession>A0ABS0LPX0</accession>
<dbReference type="SMART" id="SM00382">
    <property type="entry name" value="AAA"/>
    <property type="match status" value="1"/>
</dbReference>
<name>A0ABS0LPX0_9LACT</name>
<organism evidence="10 11">
    <name type="scientific">Facklamia lactis</name>
    <dbReference type="NCBI Taxonomy" id="2749967"/>
    <lineage>
        <taxon>Bacteria</taxon>
        <taxon>Bacillati</taxon>
        <taxon>Bacillota</taxon>
        <taxon>Bacilli</taxon>
        <taxon>Lactobacillales</taxon>
        <taxon>Aerococcaceae</taxon>
        <taxon>Facklamia</taxon>
    </lineage>
</organism>
<keyword evidence="2 7" id="KW-0812">Transmembrane</keyword>
<protein>
    <submittedName>
        <fullName evidence="10">ABC transporter ATP-binding protein</fullName>
    </submittedName>
</protein>
<comment type="caution">
    <text evidence="10">The sequence shown here is derived from an EMBL/GenBank/DDBJ whole genome shotgun (WGS) entry which is preliminary data.</text>
</comment>
<evidence type="ECO:0000259" key="8">
    <source>
        <dbReference type="PROSITE" id="PS50893"/>
    </source>
</evidence>
<feature type="domain" description="ABC transmembrane type-1" evidence="9">
    <location>
        <begin position="16"/>
        <end position="291"/>
    </location>
</feature>
<feature type="transmembrane region" description="Helical" evidence="7">
    <location>
        <begin position="12"/>
        <end position="32"/>
    </location>
</feature>
<dbReference type="PANTHER" id="PTHR24221:SF654">
    <property type="entry name" value="ATP-BINDING CASSETTE SUB-FAMILY B MEMBER 6"/>
    <property type="match status" value="1"/>
</dbReference>
<evidence type="ECO:0000256" key="4">
    <source>
        <dbReference type="ARBA" id="ARBA00022840"/>
    </source>
</evidence>
<reference evidence="10 11" key="1">
    <citation type="submission" date="2020-07" db="EMBL/GenBank/DDBJ databases">
        <title>Facklamia lactis sp. nov., isolated from raw milk.</title>
        <authorList>
            <person name="Doll E.V."/>
            <person name="Huptas C."/>
            <person name="Staib L."/>
            <person name="Wenning M."/>
            <person name="Scherer S."/>
        </authorList>
    </citation>
    <scope>NUCLEOTIDE SEQUENCE [LARGE SCALE GENOMIC DNA]</scope>
    <source>
        <strain evidence="10 11">DSM 111018</strain>
    </source>
</reference>
<dbReference type="PROSITE" id="PS50893">
    <property type="entry name" value="ABC_TRANSPORTER_2"/>
    <property type="match status" value="1"/>
</dbReference>
<evidence type="ECO:0000256" key="7">
    <source>
        <dbReference type="SAM" id="Phobius"/>
    </source>
</evidence>
<evidence type="ECO:0000313" key="10">
    <source>
        <dbReference type="EMBL" id="MBG9985545.1"/>
    </source>
</evidence>
<dbReference type="SUPFAM" id="SSF52540">
    <property type="entry name" value="P-loop containing nucleoside triphosphate hydrolases"/>
    <property type="match status" value="1"/>
</dbReference>
<evidence type="ECO:0000313" key="11">
    <source>
        <dbReference type="Proteomes" id="UP000721415"/>
    </source>
</evidence>
<dbReference type="InterPro" id="IPR003439">
    <property type="entry name" value="ABC_transporter-like_ATP-bd"/>
</dbReference>
<feature type="domain" description="ABC transporter" evidence="8">
    <location>
        <begin position="321"/>
        <end position="519"/>
    </location>
</feature>
<dbReference type="GO" id="GO:0005524">
    <property type="term" value="F:ATP binding"/>
    <property type="evidence" value="ECO:0007669"/>
    <property type="project" value="UniProtKB-KW"/>
</dbReference>
<dbReference type="InterPro" id="IPR003593">
    <property type="entry name" value="AAA+_ATPase"/>
</dbReference>
<keyword evidence="4 10" id="KW-0067">ATP-binding</keyword>
<dbReference type="PROSITE" id="PS50929">
    <property type="entry name" value="ABC_TM1F"/>
    <property type="match status" value="1"/>
</dbReference>